<evidence type="ECO:0000313" key="1">
    <source>
        <dbReference type="EMBL" id="KAH3799294.1"/>
    </source>
</evidence>
<accession>A0A9D4J7R8</accession>
<proteinExistence type="predicted"/>
<dbReference type="AlphaFoldDB" id="A0A9D4J7R8"/>
<protein>
    <submittedName>
        <fullName evidence="1">Uncharacterized protein</fullName>
    </submittedName>
</protein>
<dbReference type="Proteomes" id="UP000828390">
    <property type="component" value="Unassembled WGS sequence"/>
</dbReference>
<sequence length="74" mass="8138">MCVQCGRSFADKYLLVAQEKSAKKRDWRNVTAVGLQLGVRMTSNSTTRPTCLTSVTGVRSVSKRTDAKQTSLNT</sequence>
<name>A0A9D4J7R8_DREPO</name>
<comment type="caution">
    <text evidence="1">The sequence shown here is derived from an EMBL/GenBank/DDBJ whole genome shotgun (WGS) entry which is preliminary data.</text>
</comment>
<keyword evidence="2" id="KW-1185">Reference proteome</keyword>
<gene>
    <name evidence="1" type="ORF">DPMN_152900</name>
</gene>
<dbReference type="EMBL" id="JAIWYP010000007">
    <property type="protein sequence ID" value="KAH3799294.1"/>
    <property type="molecule type" value="Genomic_DNA"/>
</dbReference>
<evidence type="ECO:0000313" key="2">
    <source>
        <dbReference type="Proteomes" id="UP000828390"/>
    </source>
</evidence>
<reference evidence="1" key="1">
    <citation type="journal article" date="2019" name="bioRxiv">
        <title>The Genome of the Zebra Mussel, Dreissena polymorpha: A Resource for Invasive Species Research.</title>
        <authorList>
            <person name="McCartney M.A."/>
            <person name="Auch B."/>
            <person name="Kono T."/>
            <person name="Mallez S."/>
            <person name="Zhang Y."/>
            <person name="Obille A."/>
            <person name="Becker A."/>
            <person name="Abrahante J.E."/>
            <person name="Garbe J."/>
            <person name="Badalamenti J.P."/>
            <person name="Herman A."/>
            <person name="Mangelson H."/>
            <person name="Liachko I."/>
            <person name="Sullivan S."/>
            <person name="Sone E.D."/>
            <person name="Koren S."/>
            <person name="Silverstein K.A.T."/>
            <person name="Beckman K.B."/>
            <person name="Gohl D.M."/>
        </authorList>
    </citation>
    <scope>NUCLEOTIDE SEQUENCE</scope>
    <source>
        <strain evidence="1">Duluth1</strain>
        <tissue evidence="1">Whole animal</tissue>
    </source>
</reference>
<organism evidence="1 2">
    <name type="scientific">Dreissena polymorpha</name>
    <name type="common">Zebra mussel</name>
    <name type="synonym">Mytilus polymorpha</name>
    <dbReference type="NCBI Taxonomy" id="45954"/>
    <lineage>
        <taxon>Eukaryota</taxon>
        <taxon>Metazoa</taxon>
        <taxon>Spiralia</taxon>
        <taxon>Lophotrochozoa</taxon>
        <taxon>Mollusca</taxon>
        <taxon>Bivalvia</taxon>
        <taxon>Autobranchia</taxon>
        <taxon>Heteroconchia</taxon>
        <taxon>Euheterodonta</taxon>
        <taxon>Imparidentia</taxon>
        <taxon>Neoheterodontei</taxon>
        <taxon>Myida</taxon>
        <taxon>Dreissenoidea</taxon>
        <taxon>Dreissenidae</taxon>
        <taxon>Dreissena</taxon>
    </lineage>
</organism>
<reference evidence="1" key="2">
    <citation type="submission" date="2020-11" db="EMBL/GenBank/DDBJ databases">
        <authorList>
            <person name="McCartney M.A."/>
            <person name="Auch B."/>
            <person name="Kono T."/>
            <person name="Mallez S."/>
            <person name="Becker A."/>
            <person name="Gohl D.M."/>
            <person name="Silverstein K.A.T."/>
            <person name="Koren S."/>
            <person name="Bechman K.B."/>
            <person name="Herman A."/>
            <person name="Abrahante J.E."/>
            <person name="Garbe J."/>
        </authorList>
    </citation>
    <scope>NUCLEOTIDE SEQUENCE</scope>
    <source>
        <strain evidence="1">Duluth1</strain>
        <tissue evidence="1">Whole animal</tissue>
    </source>
</reference>